<proteinExistence type="predicted"/>
<name>A0AAV4V3N1_CAEEX</name>
<dbReference type="AlphaFoldDB" id="A0AAV4V3N1"/>
<keyword evidence="2" id="KW-1185">Reference proteome</keyword>
<organism evidence="1 2">
    <name type="scientific">Caerostris extrusa</name>
    <name type="common">Bark spider</name>
    <name type="synonym">Caerostris bankana</name>
    <dbReference type="NCBI Taxonomy" id="172846"/>
    <lineage>
        <taxon>Eukaryota</taxon>
        <taxon>Metazoa</taxon>
        <taxon>Ecdysozoa</taxon>
        <taxon>Arthropoda</taxon>
        <taxon>Chelicerata</taxon>
        <taxon>Arachnida</taxon>
        <taxon>Araneae</taxon>
        <taxon>Araneomorphae</taxon>
        <taxon>Entelegynae</taxon>
        <taxon>Araneoidea</taxon>
        <taxon>Araneidae</taxon>
        <taxon>Caerostris</taxon>
    </lineage>
</organism>
<gene>
    <name evidence="1" type="ORF">CEXT_809751</name>
</gene>
<protein>
    <submittedName>
        <fullName evidence="1">Uncharacterized protein</fullName>
    </submittedName>
</protein>
<comment type="caution">
    <text evidence="1">The sequence shown here is derived from an EMBL/GenBank/DDBJ whole genome shotgun (WGS) entry which is preliminary data.</text>
</comment>
<dbReference type="EMBL" id="BPLR01013934">
    <property type="protein sequence ID" value="GIY64881.1"/>
    <property type="molecule type" value="Genomic_DNA"/>
</dbReference>
<sequence>MELFSTYPDVQLVFQKIQKRRNPKTCPRGLKKLSFSPGMSRLHCCLHQDSLTSRAITVMDTQAAISNSMLQ</sequence>
<dbReference type="Proteomes" id="UP001054945">
    <property type="component" value="Unassembled WGS sequence"/>
</dbReference>
<reference evidence="1 2" key="1">
    <citation type="submission" date="2021-06" db="EMBL/GenBank/DDBJ databases">
        <title>Caerostris extrusa draft genome.</title>
        <authorList>
            <person name="Kono N."/>
            <person name="Arakawa K."/>
        </authorList>
    </citation>
    <scope>NUCLEOTIDE SEQUENCE [LARGE SCALE GENOMIC DNA]</scope>
</reference>
<evidence type="ECO:0000313" key="1">
    <source>
        <dbReference type="EMBL" id="GIY64881.1"/>
    </source>
</evidence>
<accession>A0AAV4V3N1</accession>
<evidence type="ECO:0000313" key="2">
    <source>
        <dbReference type="Proteomes" id="UP001054945"/>
    </source>
</evidence>